<evidence type="ECO:0000313" key="9">
    <source>
        <dbReference type="EMBL" id="KAF9695355.1"/>
    </source>
</evidence>
<comment type="catalytic activity">
    <reaction evidence="1">
        <text>Endonucleolytic cleavage to 5'-phosphomonoester.</text>
        <dbReference type="EC" id="3.1.26.4"/>
    </reaction>
</comment>
<keyword evidence="10" id="KW-1185">Reference proteome</keyword>
<evidence type="ECO:0000313" key="10">
    <source>
        <dbReference type="Proteomes" id="UP000651452"/>
    </source>
</evidence>
<evidence type="ECO:0000256" key="5">
    <source>
        <dbReference type="ARBA" id="ARBA00022723"/>
    </source>
</evidence>
<evidence type="ECO:0000256" key="4">
    <source>
        <dbReference type="ARBA" id="ARBA00022722"/>
    </source>
</evidence>
<evidence type="ECO:0000256" key="7">
    <source>
        <dbReference type="ARBA" id="ARBA00022801"/>
    </source>
</evidence>
<dbReference type="OrthoDB" id="407198at2759"/>
<name>A0A8H7IZ64_9PLEO</name>
<dbReference type="EC" id="3.1.26.4" evidence="3"/>
<dbReference type="InterPro" id="IPR050092">
    <property type="entry name" value="RNase_H"/>
</dbReference>
<dbReference type="AlphaFoldDB" id="A0A8H7IZ64"/>
<sequence>MCSVLDDVIPATAGSDFSNYIVINTDGSALNPGKPNAAAGVGVWFGHEDTRNVGAPLGPGKQTNQRAELMAVKIALDRVPPNKSVLIRSDSMYAIQGLTENACGWQRESWKTAKGLHMENENLVQKIQELLRVRSLLRAETKFYWAKGHSGDLGNEAADKLAGIGSRVLEKGTFRFAGAQVGFKKLQKEENGFNQG</sequence>
<protein>
    <recommendedName>
        <fullName evidence="3">ribonuclease H</fullName>
        <ecNumber evidence="3">3.1.26.4</ecNumber>
    </recommendedName>
</protein>
<dbReference type="Pfam" id="PF00075">
    <property type="entry name" value="RNase_H"/>
    <property type="match status" value="1"/>
</dbReference>
<reference evidence="9" key="1">
    <citation type="submission" date="2018-12" db="EMBL/GenBank/DDBJ databases">
        <authorList>
            <person name="Syme R.A."/>
            <person name="Farfan-Caceres L."/>
            <person name="Lichtenzveig J."/>
        </authorList>
    </citation>
    <scope>NUCLEOTIDE SEQUENCE</scope>
    <source>
        <strain evidence="9">Al4</strain>
    </source>
</reference>
<dbReference type="InterPro" id="IPR036397">
    <property type="entry name" value="RNaseH_sf"/>
</dbReference>
<keyword evidence="7" id="KW-0378">Hydrolase</keyword>
<dbReference type="Proteomes" id="UP000651452">
    <property type="component" value="Unassembled WGS sequence"/>
</dbReference>
<keyword evidence="6" id="KW-0255">Endonuclease</keyword>
<accession>A0A8H7IZ64</accession>
<proteinExistence type="inferred from homology"/>
<keyword evidence="4" id="KW-0540">Nuclease</keyword>
<keyword evidence="5" id="KW-0479">Metal-binding</keyword>
<comment type="similarity">
    <text evidence="2">Belongs to the RNase H family.</text>
</comment>
<comment type="caution">
    <text evidence="9">The sequence shown here is derived from an EMBL/GenBank/DDBJ whole genome shotgun (WGS) entry which is preliminary data.</text>
</comment>
<dbReference type="PANTHER" id="PTHR10642:SF26">
    <property type="entry name" value="RIBONUCLEASE H1"/>
    <property type="match status" value="1"/>
</dbReference>
<evidence type="ECO:0000256" key="1">
    <source>
        <dbReference type="ARBA" id="ARBA00000077"/>
    </source>
</evidence>
<dbReference type="EMBL" id="RZGK01000011">
    <property type="protein sequence ID" value="KAF9695355.1"/>
    <property type="molecule type" value="Genomic_DNA"/>
</dbReference>
<evidence type="ECO:0000256" key="3">
    <source>
        <dbReference type="ARBA" id="ARBA00012180"/>
    </source>
</evidence>
<gene>
    <name evidence="9" type="ORF">EKO04_006354</name>
</gene>
<reference evidence="9" key="2">
    <citation type="submission" date="2020-09" db="EMBL/GenBank/DDBJ databases">
        <title>Reference genome assembly for Australian Ascochyta lentis isolate Al4.</title>
        <authorList>
            <person name="Lee R.C."/>
            <person name="Farfan-Caceres L.M."/>
            <person name="Debler J.W."/>
            <person name="Williams A.H."/>
            <person name="Henares B.M."/>
        </authorList>
    </citation>
    <scope>NUCLEOTIDE SEQUENCE</scope>
    <source>
        <strain evidence="9">Al4</strain>
    </source>
</reference>
<dbReference type="CDD" id="cd09280">
    <property type="entry name" value="RNase_HI_eukaryote_like"/>
    <property type="match status" value="1"/>
</dbReference>
<dbReference type="GO" id="GO:0046872">
    <property type="term" value="F:metal ion binding"/>
    <property type="evidence" value="ECO:0007669"/>
    <property type="project" value="UniProtKB-KW"/>
</dbReference>
<dbReference type="InterPro" id="IPR012337">
    <property type="entry name" value="RNaseH-like_sf"/>
</dbReference>
<evidence type="ECO:0000256" key="2">
    <source>
        <dbReference type="ARBA" id="ARBA00005300"/>
    </source>
</evidence>
<dbReference type="GO" id="GO:0043137">
    <property type="term" value="P:DNA replication, removal of RNA primer"/>
    <property type="evidence" value="ECO:0007669"/>
    <property type="project" value="TreeGrafter"/>
</dbReference>
<dbReference type="GO" id="GO:0003676">
    <property type="term" value="F:nucleic acid binding"/>
    <property type="evidence" value="ECO:0007669"/>
    <property type="project" value="InterPro"/>
</dbReference>
<dbReference type="InterPro" id="IPR002156">
    <property type="entry name" value="RNaseH_domain"/>
</dbReference>
<dbReference type="Gene3D" id="3.30.420.10">
    <property type="entry name" value="Ribonuclease H-like superfamily/Ribonuclease H"/>
    <property type="match status" value="1"/>
</dbReference>
<dbReference type="PROSITE" id="PS50879">
    <property type="entry name" value="RNASE_H_1"/>
    <property type="match status" value="1"/>
</dbReference>
<feature type="domain" description="RNase H type-1" evidence="8">
    <location>
        <begin position="17"/>
        <end position="167"/>
    </location>
</feature>
<organism evidence="9 10">
    <name type="scientific">Ascochyta lentis</name>
    <dbReference type="NCBI Taxonomy" id="205686"/>
    <lineage>
        <taxon>Eukaryota</taxon>
        <taxon>Fungi</taxon>
        <taxon>Dikarya</taxon>
        <taxon>Ascomycota</taxon>
        <taxon>Pezizomycotina</taxon>
        <taxon>Dothideomycetes</taxon>
        <taxon>Pleosporomycetidae</taxon>
        <taxon>Pleosporales</taxon>
        <taxon>Pleosporineae</taxon>
        <taxon>Didymellaceae</taxon>
        <taxon>Ascochyta</taxon>
    </lineage>
</organism>
<evidence type="ECO:0000259" key="8">
    <source>
        <dbReference type="PROSITE" id="PS50879"/>
    </source>
</evidence>
<dbReference type="PANTHER" id="PTHR10642">
    <property type="entry name" value="RIBONUCLEASE H1"/>
    <property type="match status" value="1"/>
</dbReference>
<dbReference type="GO" id="GO:0004523">
    <property type="term" value="F:RNA-DNA hybrid ribonuclease activity"/>
    <property type="evidence" value="ECO:0007669"/>
    <property type="project" value="UniProtKB-EC"/>
</dbReference>
<evidence type="ECO:0000256" key="6">
    <source>
        <dbReference type="ARBA" id="ARBA00022759"/>
    </source>
</evidence>
<dbReference type="SUPFAM" id="SSF53098">
    <property type="entry name" value="Ribonuclease H-like"/>
    <property type="match status" value="1"/>
</dbReference>